<dbReference type="InterPro" id="IPR032466">
    <property type="entry name" value="Metal_Hydrolase"/>
</dbReference>
<accession>A0ABV5USX4</accession>
<name>A0ABV5USX4_9MICC</name>
<gene>
    <name evidence="2" type="ORF">ACFFPI_14410</name>
</gene>
<organism evidence="2 3">
    <name type="scientific">Arthrobacter methylotrophus</name>
    <dbReference type="NCBI Taxonomy" id="121291"/>
    <lineage>
        <taxon>Bacteria</taxon>
        <taxon>Bacillati</taxon>
        <taxon>Actinomycetota</taxon>
        <taxon>Actinomycetes</taxon>
        <taxon>Micrococcales</taxon>
        <taxon>Micrococcaceae</taxon>
        <taxon>Arthrobacter</taxon>
    </lineage>
</organism>
<dbReference type="Gene3D" id="3.20.20.140">
    <property type="entry name" value="Metal-dependent hydrolases"/>
    <property type="match status" value="1"/>
</dbReference>
<proteinExistence type="predicted"/>
<dbReference type="EMBL" id="JBHMBH010000029">
    <property type="protein sequence ID" value="MFB9715307.1"/>
    <property type="molecule type" value="Genomic_DNA"/>
</dbReference>
<protein>
    <submittedName>
        <fullName evidence="2">Dihydroorotase family protein</fullName>
    </submittedName>
</protein>
<dbReference type="InterPro" id="IPR011059">
    <property type="entry name" value="Metal-dep_hydrolase_composite"/>
</dbReference>
<dbReference type="SUPFAM" id="SSF51338">
    <property type="entry name" value="Composite domain of metallo-dependent hydrolases"/>
    <property type="match status" value="1"/>
</dbReference>
<dbReference type="PANTHER" id="PTHR43668">
    <property type="entry name" value="ALLANTOINASE"/>
    <property type="match status" value="1"/>
</dbReference>
<dbReference type="InterPro" id="IPR050138">
    <property type="entry name" value="DHOase/Allantoinase_Hydrolase"/>
</dbReference>
<dbReference type="Pfam" id="PF01979">
    <property type="entry name" value="Amidohydro_1"/>
    <property type="match status" value="1"/>
</dbReference>
<evidence type="ECO:0000313" key="3">
    <source>
        <dbReference type="Proteomes" id="UP001589536"/>
    </source>
</evidence>
<dbReference type="RefSeq" id="WP_345035117.1">
    <property type="nucleotide sequence ID" value="NZ_BAABED010000001.1"/>
</dbReference>
<dbReference type="InterPro" id="IPR006680">
    <property type="entry name" value="Amidohydro-rel"/>
</dbReference>
<dbReference type="Gene3D" id="2.30.40.10">
    <property type="entry name" value="Urease, subunit C, domain 1"/>
    <property type="match status" value="1"/>
</dbReference>
<feature type="domain" description="Amidohydrolase-related" evidence="1">
    <location>
        <begin position="54"/>
        <end position="432"/>
    </location>
</feature>
<evidence type="ECO:0000313" key="2">
    <source>
        <dbReference type="EMBL" id="MFB9715307.1"/>
    </source>
</evidence>
<dbReference type="PANTHER" id="PTHR43668:SF2">
    <property type="entry name" value="ALLANTOINASE"/>
    <property type="match status" value="1"/>
</dbReference>
<dbReference type="Proteomes" id="UP001589536">
    <property type="component" value="Unassembled WGS sequence"/>
</dbReference>
<sequence>MNESRIDLVLTGRVQEGQGWVRKDVHVLNGRIHAIVDTGTQVEASRWIDAKEGYVLPGMVDAHVHSLSHPGEGIAASTRSAAAGGVTTIVEMPFDLKGPINSTDRLNAKRELAESEAFVDVALMGTLAPDGGWRSAEALAEAGAVGFKVSLFDTDKDRFPRISDAELRNVMAATAGAERTVAVHAENNEIVQAMLAAERELNPFDPKAHVRSRPPVSETLGVLTALEVAHEQNARLHLCHLSLPRSVDLVEWYKNQGLDVTLETCPHYLTFTENDHDAQRGRLKINPPLRKESDRNGMWERIASGSIDVVSSDHAPWPAKYKDHEGIFANHSGAPGVQTSMAVTLSGALGRGQDDFNAAVRSLTEAPALRFGVGASKGRVAVGYDADFAVFDPASGWDIDAADMYSNAGWTPYQGMKTSGRVTMTISRGTVVWDGNELLGEAGRGQVVGTPS</sequence>
<evidence type="ECO:0000259" key="1">
    <source>
        <dbReference type="Pfam" id="PF01979"/>
    </source>
</evidence>
<dbReference type="SUPFAM" id="SSF51556">
    <property type="entry name" value="Metallo-dependent hydrolases"/>
    <property type="match status" value="1"/>
</dbReference>
<reference evidence="2 3" key="1">
    <citation type="submission" date="2024-09" db="EMBL/GenBank/DDBJ databases">
        <authorList>
            <person name="Sun Q."/>
            <person name="Mori K."/>
        </authorList>
    </citation>
    <scope>NUCLEOTIDE SEQUENCE [LARGE SCALE GENOMIC DNA]</scope>
    <source>
        <strain evidence="2 3">JCM 13519</strain>
    </source>
</reference>
<keyword evidence="3" id="KW-1185">Reference proteome</keyword>
<comment type="caution">
    <text evidence="2">The sequence shown here is derived from an EMBL/GenBank/DDBJ whole genome shotgun (WGS) entry which is preliminary data.</text>
</comment>